<organism evidence="1 2">
    <name type="scientific">Segatella baroniae F0067</name>
    <dbReference type="NCBI Taxonomy" id="1115809"/>
    <lineage>
        <taxon>Bacteria</taxon>
        <taxon>Pseudomonadati</taxon>
        <taxon>Bacteroidota</taxon>
        <taxon>Bacteroidia</taxon>
        <taxon>Bacteroidales</taxon>
        <taxon>Prevotellaceae</taxon>
        <taxon>Segatella</taxon>
    </lineage>
</organism>
<evidence type="ECO:0000313" key="2">
    <source>
        <dbReference type="Proteomes" id="UP000016648"/>
    </source>
</evidence>
<proteinExistence type="predicted"/>
<comment type="caution">
    <text evidence="1">The sequence shown here is derived from an EMBL/GenBank/DDBJ whole genome shotgun (WGS) entry which is preliminary data.</text>
</comment>
<sequence length="39" mass="4260">MTIRQAPFGKLAHLSLHPAAVSMTEARTIHILALYISSI</sequence>
<name>U2NP71_9BACT</name>
<gene>
    <name evidence="1" type="ORF">HMPREF9135_0275</name>
</gene>
<dbReference type="PATRIC" id="fig|1115809.3.peg.756"/>
<evidence type="ECO:0000313" key="1">
    <source>
        <dbReference type="EMBL" id="ERK39855.1"/>
    </source>
</evidence>
<reference evidence="1 2" key="1">
    <citation type="submission" date="2013-08" db="EMBL/GenBank/DDBJ databases">
        <authorList>
            <person name="Durkin A.S."/>
            <person name="Haft D.R."/>
            <person name="McCorrison J."/>
            <person name="Torralba M."/>
            <person name="Gillis M."/>
            <person name="Haft D.H."/>
            <person name="Methe B."/>
            <person name="Sutton G."/>
            <person name="Nelson K.E."/>
        </authorList>
    </citation>
    <scope>NUCLEOTIDE SEQUENCE [LARGE SCALE GENOMIC DNA]</scope>
    <source>
        <strain evidence="1 2">F0067</strain>
    </source>
</reference>
<protein>
    <submittedName>
        <fullName evidence="1">Uncharacterized protein</fullName>
    </submittedName>
</protein>
<keyword evidence="2" id="KW-1185">Reference proteome</keyword>
<dbReference type="Proteomes" id="UP000016648">
    <property type="component" value="Unassembled WGS sequence"/>
</dbReference>
<accession>U2NP71</accession>
<dbReference type="AlphaFoldDB" id="U2NP71"/>
<dbReference type="EMBL" id="AWEY01000008">
    <property type="protein sequence ID" value="ERK39855.1"/>
    <property type="molecule type" value="Genomic_DNA"/>
</dbReference>